<reference evidence="1" key="1">
    <citation type="journal article" date="2015" name="Genome Announc.">
        <title>Draft Genome Sequence of Tolypothrix boutellei Strain VB521301.</title>
        <authorList>
            <person name="Chandrababunaidu M.M."/>
            <person name="Singh D."/>
            <person name="Sen D."/>
            <person name="Bhan S."/>
            <person name="Das S."/>
            <person name="Gupta A."/>
            <person name="Adhikary S.P."/>
            <person name="Tripathy S."/>
        </authorList>
    </citation>
    <scope>NUCLEOTIDE SEQUENCE</scope>
    <source>
        <strain evidence="1">VB521301</strain>
    </source>
</reference>
<name>A0A0C1NF96_9CYAN</name>
<dbReference type="OrthoDB" id="505474at2"/>
<organism evidence="1">
    <name type="scientific">Tolypothrix bouteillei VB521301</name>
    <dbReference type="NCBI Taxonomy" id="1479485"/>
    <lineage>
        <taxon>Bacteria</taxon>
        <taxon>Bacillati</taxon>
        <taxon>Cyanobacteriota</taxon>
        <taxon>Cyanophyceae</taxon>
        <taxon>Nostocales</taxon>
        <taxon>Tolypothrichaceae</taxon>
        <taxon>Tolypothrix</taxon>
    </lineage>
</organism>
<dbReference type="EMBL" id="JHEG02000016">
    <property type="protein sequence ID" value="KIE13497.1"/>
    <property type="molecule type" value="Genomic_DNA"/>
</dbReference>
<dbReference type="STRING" id="1479485.DA73_0203775"/>
<proteinExistence type="predicted"/>
<dbReference type="AlphaFoldDB" id="A0A0C1NF96"/>
<sequence>MSDKLIEERQDKERFLDTSVVRSLLLATQIYQNYLNALIGNQQLYISSYIQMEIKRSYLINLISFYFILRLDAINTIGDAISLWSNRFKGSELKAVLQFIPQFFSNYQLNLDNPQNKEKALYLLASYIKRFELLLRTKFKETKDSTACARALVPLNVDLKNPVPGLRKFVSEFGDVKTCRSKCQIDQFLLKQHRSEVDKLVEIAKKLPRNTNTRGFLNIANNLKEILATGATACDCKRCEKIGDAVIALNAPRNMQLEHTDSSFDYLCPPINQPHYKHPSENQVVMNISVTNNDED</sequence>
<accession>A0A0C1NF96</accession>
<evidence type="ECO:0000313" key="1">
    <source>
        <dbReference type="EMBL" id="KIE13497.1"/>
    </source>
</evidence>
<comment type="caution">
    <text evidence="1">The sequence shown here is derived from an EMBL/GenBank/DDBJ whole genome shotgun (WGS) entry which is preliminary data.</text>
</comment>
<protein>
    <submittedName>
        <fullName evidence="1">Uncharacterized protein</fullName>
    </submittedName>
</protein>
<gene>
    <name evidence="1" type="ORF">DA73_0203775</name>
</gene>